<feature type="transmembrane region" description="Helical" evidence="12">
    <location>
        <begin position="203"/>
        <end position="223"/>
    </location>
</feature>
<comment type="similarity">
    <text evidence="2 12">Belongs to the HAK/KUP transporter (TC 2.A.72) family.</text>
</comment>
<evidence type="ECO:0000313" key="15">
    <source>
        <dbReference type="EMBL" id="AEB09141.1"/>
    </source>
</evidence>
<accession>F2NCK7</accession>
<name>F2NCK7_DESAR</name>
<evidence type="ECO:0000256" key="12">
    <source>
        <dbReference type="HAMAP-Rule" id="MF_01522"/>
    </source>
</evidence>
<dbReference type="InterPro" id="IPR053951">
    <property type="entry name" value="K_trans_N"/>
</dbReference>
<keyword evidence="4 12" id="KW-1003">Cell membrane</keyword>
<keyword evidence="5 12" id="KW-0633">Potassium transport</keyword>
<dbReference type="KEGG" id="dao:Desac_1284"/>
<dbReference type="InterPro" id="IPR003855">
    <property type="entry name" value="K+_transporter"/>
</dbReference>
<feature type="transmembrane region" description="Helical" evidence="12">
    <location>
        <begin position="279"/>
        <end position="299"/>
    </location>
</feature>
<evidence type="ECO:0000256" key="3">
    <source>
        <dbReference type="ARBA" id="ARBA00022448"/>
    </source>
</evidence>
<dbReference type="InterPro" id="IPR023051">
    <property type="entry name" value="Kup"/>
</dbReference>
<feature type="transmembrane region" description="Helical" evidence="12">
    <location>
        <begin position="371"/>
        <end position="391"/>
    </location>
</feature>
<protein>
    <recommendedName>
        <fullName evidence="12">Probable potassium transport system protein Kup</fullName>
    </recommendedName>
</protein>
<keyword evidence="10 12" id="KW-0406">Ion transport</keyword>
<reference evidence="15 16" key="1">
    <citation type="journal article" date="2011" name="Stand. Genomic Sci.">
        <title>Complete genome sequence of the acetate-degrading sulfate reducer Desulfobacca acetoxidans type strain (ASRB2).</title>
        <authorList>
            <person name="Goker M."/>
            <person name="Teshima H."/>
            <person name="Lapidus A."/>
            <person name="Nolan M."/>
            <person name="Lucas S."/>
            <person name="Hammon N."/>
            <person name="Deshpande S."/>
            <person name="Cheng J.F."/>
            <person name="Tapia R."/>
            <person name="Han C."/>
            <person name="Goodwin L."/>
            <person name="Pitluck S."/>
            <person name="Huntemann M."/>
            <person name="Liolios K."/>
            <person name="Ivanova N."/>
            <person name="Pagani I."/>
            <person name="Mavromatis K."/>
            <person name="Ovchinikova G."/>
            <person name="Pati A."/>
            <person name="Chen A."/>
            <person name="Palaniappan K."/>
            <person name="Land M."/>
            <person name="Hauser L."/>
            <person name="Brambilla E.M."/>
            <person name="Rohde M."/>
            <person name="Spring S."/>
            <person name="Detter J.C."/>
            <person name="Woyke T."/>
            <person name="Bristow J."/>
            <person name="Eisen J.A."/>
            <person name="Markowitz V."/>
            <person name="Hugenholtz P."/>
            <person name="Kyrpides N.C."/>
            <person name="Klenk H.P."/>
        </authorList>
    </citation>
    <scope>NUCLEOTIDE SEQUENCE [LARGE SCALE GENOMIC DNA]</scope>
    <source>
        <strain evidence="16">ATCC 700848 / DSM 11109 / ASRB2</strain>
    </source>
</reference>
<keyword evidence="12" id="KW-0997">Cell inner membrane</keyword>
<keyword evidence="7 12" id="KW-0769">Symport</keyword>
<feature type="transmembrane region" description="Helical" evidence="12">
    <location>
        <begin position="397"/>
        <end position="419"/>
    </location>
</feature>
<feature type="domain" description="K+ potassium transporter C-terminal" evidence="14">
    <location>
        <begin position="508"/>
        <end position="656"/>
    </location>
</feature>
<evidence type="ECO:0000259" key="13">
    <source>
        <dbReference type="Pfam" id="PF02705"/>
    </source>
</evidence>
<dbReference type="OrthoDB" id="9805577at2"/>
<feature type="transmembrane region" description="Helical" evidence="12">
    <location>
        <begin position="457"/>
        <end position="474"/>
    </location>
</feature>
<keyword evidence="16" id="KW-1185">Reference proteome</keyword>
<dbReference type="HOGENOM" id="CLU_008142_4_2_7"/>
<dbReference type="Pfam" id="PF02705">
    <property type="entry name" value="K_trans"/>
    <property type="match status" value="1"/>
</dbReference>
<evidence type="ECO:0000313" key="16">
    <source>
        <dbReference type="Proteomes" id="UP000000483"/>
    </source>
</evidence>
<dbReference type="RefSeq" id="WP_013706253.1">
    <property type="nucleotide sequence ID" value="NC_015388.1"/>
</dbReference>
<evidence type="ECO:0000256" key="9">
    <source>
        <dbReference type="ARBA" id="ARBA00022989"/>
    </source>
</evidence>
<dbReference type="HAMAP" id="MF_01522">
    <property type="entry name" value="Kup"/>
    <property type="match status" value="1"/>
</dbReference>
<dbReference type="GO" id="GO:0015293">
    <property type="term" value="F:symporter activity"/>
    <property type="evidence" value="ECO:0007669"/>
    <property type="project" value="UniProtKB-UniRule"/>
</dbReference>
<feature type="transmembrane region" description="Helical" evidence="12">
    <location>
        <begin position="40"/>
        <end position="59"/>
    </location>
</feature>
<proteinExistence type="inferred from homology"/>
<evidence type="ECO:0000256" key="4">
    <source>
        <dbReference type="ARBA" id="ARBA00022475"/>
    </source>
</evidence>
<dbReference type="Proteomes" id="UP000000483">
    <property type="component" value="Chromosome"/>
</dbReference>
<feature type="transmembrane region" description="Helical" evidence="12">
    <location>
        <begin position="431"/>
        <end position="451"/>
    </location>
</feature>
<organism evidence="15 16">
    <name type="scientific">Desulfobacca acetoxidans (strain ATCC 700848 / DSM 11109 / ASRB2)</name>
    <dbReference type="NCBI Taxonomy" id="880072"/>
    <lineage>
        <taxon>Bacteria</taxon>
        <taxon>Pseudomonadati</taxon>
        <taxon>Thermodesulfobacteriota</taxon>
        <taxon>Desulfobaccia</taxon>
        <taxon>Desulfobaccales</taxon>
        <taxon>Desulfobaccaceae</taxon>
        <taxon>Desulfobacca</taxon>
    </lineage>
</organism>
<evidence type="ECO:0000256" key="2">
    <source>
        <dbReference type="ARBA" id="ARBA00007019"/>
    </source>
</evidence>
<feature type="domain" description="K+ potassium transporter integral membrane" evidence="13">
    <location>
        <begin position="42"/>
        <end position="495"/>
    </location>
</feature>
<feature type="transmembrane region" description="Helical" evidence="12">
    <location>
        <begin position="136"/>
        <end position="160"/>
    </location>
</feature>
<evidence type="ECO:0000256" key="5">
    <source>
        <dbReference type="ARBA" id="ARBA00022538"/>
    </source>
</evidence>
<reference evidence="16" key="2">
    <citation type="submission" date="2011-03" db="EMBL/GenBank/DDBJ databases">
        <title>The complete genome of Desulfobacca acetoxidans DSM 11109.</title>
        <authorList>
            <consortium name="US DOE Joint Genome Institute (JGI-PGF)"/>
            <person name="Lucas S."/>
            <person name="Copeland A."/>
            <person name="Lapidus A."/>
            <person name="Bruce D."/>
            <person name="Goodwin L."/>
            <person name="Pitluck S."/>
            <person name="Peters L."/>
            <person name="Kyrpides N."/>
            <person name="Mavromatis K."/>
            <person name="Ivanova N."/>
            <person name="Ovchinnikova G."/>
            <person name="Teshima H."/>
            <person name="Detter J.C."/>
            <person name="Han C."/>
            <person name="Land M."/>
            <person name="Hauser L."/>
            <person name="Markowitz V."/>
            <person name="Cheng J.-F."/>
            <person name="Hugenholtz P."/>
            <person name="Woyke T."/>
            <person name="Wu D."/>
            <person name="Spring S."/>
            <person name="Schueler E."/>
            <person name="Brambilla E."/>
            <person name="Klenk H.-P."/>
            <person name="Eisen J.A."/>
        </authorList>
    </citation>
    <scope>NUCLEOTIDE SEQUENCE [LARGE SCALE GENOMIC DNA]</scope>
    <source>
        <strain evidence="16">ATCC 700848 / DSM 11109 / ASRB2</strain>
    </source>
</reference>
<keyword evidence="3 12" id="KW-0813">Transport</keyword>
<evidence type="ECO:0000259" key="14">
    <source>
        <dbReference type="Pfam" id="PF22776"/>
    </source>
</evidence>
<comment type="subcellular location">
    <subcellularLocation>
        <location evidence="12">Cell inner membrane</location>
        <topology evidence="12">Multi-pass membrane protein</topology>
    </subcellularLocation>
    <subcellularLocation>
        <location evidence="1">Membrane</location>
        <topology evidence="1">Multi-pass membrane protein</topology>
    </subcellularLocation>
</comment>
<keyword evidence="8 12" id="KW-0630">Potassium</keyword>
<comment type="catalytic activity">
    <reaction evidence="12">
        <text>K(+)(in) + H(+)(in) = K(+)(out) + H(+)(out)</text>
        <dbReference type="Rhea" id="RHEA:28490"/>
        <dbReference type="ChEBI" id="CHEBI:15378"/>
        <dbReference type="ChEBI" id="CHEBI:29103"/>
    </reaction>
</comment>
<dbReference type="GO" id="GO:0005886">
    <property type="term" value="C:plasma membrane"/>
    <property type="evidence" value="ECO:0007669"/>
    <property type="project" value="UniProtKB-SubCell"/>
</dbReference>
<dbReference type="PANTHER" id="PTHR30540">
    <property type="entry name" value="OSMOTIC STRESS POTASSIUM TRANSPORTER"/>
    <property type="match status" value="1"/>
</dbReference>
<keyword evidence="9 12" id="KW-1133">Transmembrane helix</keyword>
<dbReference type="GO" id="GO:0015079">
    <property type="term" value="F:potassium ion transmembrane transporter activity"/>
    <property type="evidence" value="ECO:0007669"/>
    <property type="project" value="UniProtKB-UniRule"/>
</dbReference>
<feature type="transmembrane region" description="Helical" evidence="12">
    <location>
        <begin position="246"/>
        <end position="267"/>
    </location>
</feature>
<evidence type="ECO:0000256" key="1">
    <source>
        <dbReference type="ARBA" id="ARBA00004141"/>
    </source>
</evidence>
<feature type="transmembrane region" description="Helical" evidence="12">
    <location>
        <begin position="319"/>
        <end position="350"/>
    </location>
</feature>
<evidence type="ECO:0000256" key="6">
    <source>
        <dbReference type="ARBA" id="ARBA00022692"/>
    </source>
</evidence>
<dbReference type="PANTHER" id="PTHR30540:SF79">
    <property type="entry name" value="LOW AFFINITY POTASSIUM TRANSPORT SYSTEM PROTEIN KUP"/>
    <property type="match status" value="1"/>
</dbReference>
<dbReference type="STRING" id="880072.Desac_1284"/>
<dbReference type="Pfam" id="PF22776">
    <property type="entry name" value="K_trans_C"/>
    <property type="match status" value="1"/>
</dbReference>
<evidence type="ECO:0000256" key="11">
    <source>
        <dbReference type="ARBA" id="ARBA00023136"/>
    </source>
</evidence>
<dbReference type="eggNOG" id="COG3158">
    <property type="taxonomic scope" value="Bacteria"/>
</dbReference>
<evidence type="ECO:0000256" key="8">
    <source>
        <dbReference type="ARBA" id="ARBA00022958"/>
    </source>
</evidence>
<evidence type="ECO:0000256" key="7">
    <source>
        <dbReference type="ARBA" id="ARBA00022847"/>
    </source>
</evidence>
<keyword evidence="6 12" id="KW-0812">Transmembrane</keyword>
<dbReference type="AlphaFoldDB" id="F2NCK7"/>
<feature type="transmembrane region" description="Helical" evidence="12">
    <location>
        <begin position="79"/>
        <end position="100"/>
    </location>
</feature>
<feature type="transmembrane region" description="Helical" evidence="12">
    <location>
        <begin position="172"/>
        <end position="191"/>
    </location>
</feature>
<dbReference type="EMBL" id="CP002629">
    <property type="protein sequence ID" value="AEB09141.1"/>
    <property type="molecule type" value="Genomic_DNA"/>
</dbReference>
<keyword evidence="11 12" id="KW-0472">Membrane</keyword>
<gene>
    <name evidence="12" type="primary">kup</name>
    <name evidence="15" type="ordered locus">Desac_1284</name>
</gene>
<comment type="function">
    <text evidence="12">Transport of potassium into the cell. Likely operates as a K(+):H(+) symporter.</text>
</comment>
<sequence>MSLASASGAEQTFQSASEPAADFPSGHNSPKARLDKKKNLLLALGAMGVVYGDIGTSPLYTVKECFHGKHAMAISPDNILGVMSLIFWSLTMVVTVKYVMFILRADNHGEGGIYALAALFLGKGKQSVSPGTVNRLVLLAIFGAALLCGEGLITPVISVLSAMEGLNVATKAAEPFVLPLSCGVLFGLFLVQSQGTERIGKIFGPIMIFWFISLGLLGIMQVFRTPGILAALDPRYAVNFFLVNRLHGAIVLGAVVLCITGCEALYADMGHFGRGPIRLSWIALVFPALLLNYFGQTALLLENPLAAVHPFYELVPKVLLYPMVGLATTATVIASQAMISGVFSLMQQAIQIGYAPRLRIVHTSGETKGQIYMPWVNSVMMIGCLGLALAFKESSNLAAAYGIAVTGTMCISTVIYYYITRFNWGWPLWQSLPLAALFLCFDFSFFSANLLKFLDGGWFAVSVAVLLFTVMVTWRDGRAALRKRFEEAQVPFDVLMYDITTYRLVRTPGTAFFLALSPTGTPIVLLHLLKHTEALPERVFILSILSTDIPYVLPEQRLEITDKGHGFYRIVASYGFMETPNVPEIIDLANERGLDIDIFATSFYLGRESLLTTGFSKMARWRKGLFAFLSRNAWNVSTFFGIPPGRVVELGSQVEI</sequence>
<evidence type="ECO:0000256" key="10">
    <source>
        <dbReference type="ARBA" id="ARBA00023065"/>
    </source>
</evidence>
<dbReference type="InterPro" id="IPR053952">
    <property type="entry name" value="K_trans_C"/>
</dbReference>